<protein>
    <submittedName>
        <fullName evidence="5">Glycerate kinase</fullName>
        <ecNumber evidence="5">2.7.1.31</ecNumber>
    </submittedName>
</protein>
<dbReference type="EMBL" id="BEXA01000001">
    <property type="protein sequence ID" value="GAY71988.1"/>
    <property type="molecule type" value="Genomic_DNA"/>
</dbReference>
<accession>A0A401FI64</accession>
<evidence type="ECO:0000256" key="4">
    <source>
        <dbReference type="PIRNR" id="PIRNR006078"/>
    </source>
</evidence>
<dbReference type="Pfam" id="PF02595">
    <property type="entry name" value="Gly_kinase"/>
    <property type="match status" value="1"/>
</dbReference>
<evidence type="ECO:0000256" key="1">
    <source>
        <dbReference type="ARBA" id="ARBA00006284"/>
    </source>
</evidence>
<keyword evidence="2 4" id="KW-0808">Transferase</keyword>
<comment type="caution">
    <text evidence="5">The sequence shown here is derived from an EMBL/GenBank/DDBJ whole genome shotgun (WGS) entry which is preliminary data.</text>
</comment>
<dbReference type="NCBIfam" id="TIGR00045">
    <property type="entry name" value="glycerate kinase"/>
    <property type="match status" value="1"/>
</dbReference>
<proteinExistence type="inferred from homology"/>
<evidence type="ECO:0000313" key="5">
    <source>
        <dbReference type="EMBL" id="GAY71988.1"/>
    </source>
</evidence>
<dbReference type="InterPro" id="IPR018193">
    <property type="entry name" value="Glyc_kinase_flavodox-like_fold"/>
</dbReference>
<dbReference type="InterPro" id="IPR004381">
    <property type="entry name" value="Glycerate_kinase"/>
</dbReference>
<organism evidence="5 6">
    <name type="scientific">Lentilactobacillus kosonis</name>
    <dbReference type="NCBI Taxonomy" id="2810561"/>
    <lineage>
        <taxon>Bacteria</taxon>
        <taxon>Bacillati</taxon>
        <taxon>Bacillota</taxon>
        <taxon>Bacilli</taxon>
        <taxon>Lactobacillales</taxon>
        <taxon>Lactobacillaceae</taxon>
        <taxon>Lentilactobacillus</taxon>
    </lineage>
</organism>
<keyword evidence="6" id="KW-1185">Reference proteome</keyword>
<dbReference type="RefSeq" id="WP_125007589.1">
    <property type="nucleotide sequence ID" value="NZ_BEXA01000001.1"/>
</dbReference>
<comment type="similarity">
    <text evidence="1 4">Belongs to the glycerate kinase type-1 family.</text>
</comment>
<dbReference type="GO" id="GO:0031388">
    <property type="term" value="P:organic acid phosphorylation"/>
    <property type="evidence" value="ECO:0007669"/>
    <property type="project" value="UniProtKB-UniRule"/>
</dbReference>
<gene>
    <name evidence="5" type="ORF">NBRC111893_134</name>
</gene>
<dbReference type="AlphaFoldDB" id="A0A401FI64"/>
<evidence type="ECO:0000256" key="2">
    <source>
        <dbReference type="ARBA" id="ARBA00022679"/>
    </source>
</evidence>
<dbReference type="PIRSF" id="PIRSF006078">
    <property type="entry name" value="GlxK"/>
    <property type="match status" value="1"/>
</dbReference>
<dbReference type="OrthoDB" id="9774290at2"/>
<dbReference type="InterPro" id="IPR018197">
    <property type="entry name" value="Glycerate_kinase_RE-like"/>
</dbReference>
<evidence type="ECO:0000313" key="6">
    <source>
        <dbReference type="Proteomes" id="UP000286974"/>
    </source>
</evidence>
<dbReference type="PANTHER" id="PTHR21599">
    <property type="entry name" value="GLYCERATE KINASE"/>
    <property type="match status" value="1"/>
</dbReference>
<name>A0A401FI64_9LACO</name>
<dbReference type="PANTHER" id="PTHR21599:SF0">
    <property type="entry name" value="GLYCERATE KINASE"/>
    <property type="match status" value="1"/>
</dbReference>
<dbReference type="Gene3D" id="3.90.1510.10">
    <property type="entry name" value="Glycerate kinase, domain 2"/>
    <property type="match status" value="1"/>
</dbReference>
<reference evidence="5 6" key="1">
    <citation type="submission" date="2017-11" db="EMBL/GenBank/DDBJ databases">
        <title>Draft Genome Sequence of Lactobacillus curieae NBRC 111893 isolated from Koso, a Japanese sugar-Vegetable Fermented Beverage.</title>
        <authorList>
            <person name="Chiou T.Y."/>
            <person name="Oshima K."/>
            <person name="Suda W."/>
            <person name="Hattori M."/>
            <person name="Takahashi T."/>
        </authorList>
    </citation>
    <scope>NUCLEOTIDE SEQUENCE [LARGE SCALE GENOMIC DNA]</scope>
    <source>
        <strain evidence="5 6">NBRC111893</strain>
    </source>
</reference>
<dbReference type="Proteomes" id="UP000286974">
    <property type="component" value="Unassembled WGS sequence"/>
</dbReference>
<dbReference type="GO" id="GO:0008887">
    <property type="term" value="F:glycerate kinase activity"/>
    <property type="evidence" value="ECO:0007669"/>
    <property type="project" value="UniProtKB-UniRule"/>
</dbReference>
<dbReference type="EC" id="2.7.1.31" evidence="5"/>
<evidence type="ECO:0000256" key="3">
    <source>
        <dbReference type="ARBA" id="ARBA00022777"/>
    </source>
</evidence>
<sequence>MAQTPADQQQTFKIVIAPDSYKGYLTALEAAQAIKVGCEQVIDNADYELLPLADGGEGTTITLVNAKGGRLVTEQVEDPWGNLILADYGLVDDGRTAVIETAAASGFQFIDFQQPQIGLADTFGTGQLIKSALDHGVTKIIVGLGGSATNDGGAGLLTALGASLLDAAGKLIPRGGLGLTKLARIDVHNLDQRLKHVTVVGATDVTNPLTGKRGATAVFGPQKGADPVMIERLDAALANYGEVIKHDLGIDVVSQPGSGAAGGLGAGLIAGLKATLTSGINLALKEIAFANAVQGANLVITGEGSIDDQTQYGKAPSIVAQQARIQAPDSYILGIGGQVGDQLQPLYDQGFNRITAIQVDPKLGDPKENAQANLTQTTSQLVSRIL</sequence>
<dbReference type="Gene3D" id="3.40.50.10350">
    <property type="entry name" value="Glycerate kinase, domain 1"/>
    <property type="match status" value="1"/>
</dbReference>
<dbReference type="SUPFAM" id="SSF110738">
    <property type="entry name" value="Glycerate kinase I"/>
    <property type="match status" value="1"/>
</dbReference>
<dbReference type="InterPro" id="IPR036129">
    <property type="entry name" value="Glycerate_kinase_sf"/>
</dbReference>
<keyword evidence="3 4" id="KW-0418">Kinase</keyword>